<keyword evidence="5" id="KW-0547">Nucleotide-binding</keyword>
<keyword evidence="6" id="KW-0418">Kinase</keyword>
<evidence type="ECO:0000256" key="7">
    <source>
        <dbReference type="ARBA" id="ARBA00022840"/>
    </source>
</evidence>
<evidence type="ECO:0000313" key="8">
    <source>
        <dbReference type="EMBL" id="SEM70718.1"/>
    </source>
</evidence>
<comment type="catalytic activity">
    <reaction evidence="1">
        <text>ATP + protein L-histidine = ADP + protein N-phospho-L-histidine.</text>
        <dbReference type="EC" id="2.7.13.3"/>
    </reaction>
</comment>
<evidence type="ECO:0000256" key="6">
    <source>
        <dbReference type="ARBA" id="ARBA00022777"/>
    </source>
</evidence>
<dbReference type="PANTHER" id="PTHR41523">
    <property type="entry name" value="TWO-COMPONENT SYSTEM SENSOR PROTEIN"/>
    <property type="match status" value="1"/>
</dbReference>
<dbReference type="Gene3D" id="3.30.565.10">
    <property type="entry name" value="Histidine kinase-like ATPase, C-terminal domain"/>
    <property type="match status" value="1"/>
</dbReference>
<dbReference type="EMBL" id="FOCI01000003">
    <property type="protein sequence ID" value="SEM70718.1"/>
    <property type="molecule type" value="Genomic_DNA"/>
</dbReference>
<protein>
    <recommendedName>
        <fullName evidence="2">histidine kinase</fullName>
        <ecNumber evidence="2">2.7.13.3</ecNumber>
    </recommendedName>
</protein>
<evidence type="ECO:0000256" key="1">
    <source>
        <dbReference type="ARBA" id="ARBA00000085"/>
    </source>
</evidence>
<accession>A0A1H8ALK8</accession>
<evidence type="ECO:0000256" key="2">
    <source>
        <dbReference type="ARBA" id="ARBA00012438"/>
    </source>
</evidence>
<proteinExistence type="predicted"/>
<dbReference type="GO" id="GO:0004673">
    <property type="term" value="F:protein histidine kinase activity"/>
    <property type="evidence" value="ECO:0007669"/>
    <property type="project" value="UniProtKB-EC"/>
</dbReference>
<keyword evidence="4" id="KW-0808">Transferase</keyword>
<dbReference type="PANTHER" id="PTHR41523:SF8">
    <property type="entry name" value="ETHYLENE RESPONSE SENSOR PROTEIN"/>
    <property type="match status" value="1"/>
</dbReference>
<dbReference type="Proteomes" id="UP000199585">
    <property type="component" value="Unassembled WGS sequence"/>
</dbReference>
<dbReference type="STRING" id="245187.SAMN04488003_103192"/>
<keyword evidence="7" id="KW-0067">ATP-binding</keyword>
<evidence type="ECO:0000256" key="3">
    <source>
        <dbReference type="ARBA" id="ARBA00022553"/>
    </source>
</evidence>
<keyword evidence="3" id="KW-0597">Phosphoprotein</keyword>
<evidence type="ECO:0000256" key="5">
    <source>
        <dbReference type="ARBA" id="ARBA00022741"/>
    </source>
</evidence>
<name>A0A1H8ALK8_9RHOB</name>
<evidence type="ECO:0000313" key="9">
    <source>
        <dbReference type="Proteomes" id="UP000199585"/>
    </source>
</evidence>
<dbReference type="EC" id="2.7.13.3" evidence="2"/>
<dbReference type="InterPro" id="IPR036890">
    <property type="entry name" value="HATPase_C_sf"/>
</dbReference>
<reference evidence="8 9" key="1">
    <citation type="submission" date="2016-10" db="EMBL/GenBank/DDBJ databases">
        <authorList>
            <person name="de Groot N.N."/>
        </authorList>
    </citation>
    <scope>NUCLEOTIDE SEQUENCE [LARGE SCALE GENOMIC DNA]</scope>
    <source>
        <strain evidence="8 9">DSM 16213</strain>
    </source>
</reference>
<dbReference type="AlphaFoldDB" id="A0A1H8ALK8"/>
<dbReference type="GO" id="GO:0005524">
    <property type="term" value="F:ATP binding"/>
    <property type="evidence" value="ECO:0007669"/>
    <property type="project" value="UniProtKB-KW"/>
</dbReference>
<keyword evidence="9" id="KW-1185">Reference proteome</keyword>
<dbReference type="RefSeq" id="WP_245731296.1">
    <property type="nucleotide sequence ID" value="NZ_FOCI01000003.1"/>
</dbReference>
<organism evidence="8 9">
    <name type="scientific">Loktanella fryxellensis</name>
    <dbReference type="NCBI Taxonomy" id="245187"/>
    <lineage>
        <taxon>Bacteria</taxon>
        <taxon>Pseudomonadati</taxon>
        <taxon>Pseudomonadota</taxon>
        <taxon>Alphaproteobacteria</taxon>
        <taxon>Rhodobacterales</taxon>
        <taxon>Roseobacteraceae</taxon>
        <taxon>Loktanella</taxon>
    </lineage>
</organism>
<gene>
    <name evidence="8" type="ORF">SAMN04488003_103192</name>
</gene>
<evidence type="ECO:0000256" key="4">
    <source>
        <dbReference type="ARBA" id="ARBA00022679"/>
    </source>
</evidence>
<sequence>MRPLPDQTQASTALRGDLLTVLLAPHDDLGAFGGRARTSAPRMVVGDLSTTILALVIHELATNSLKHGTLSLGTGTHDVSCTAQGDAITIVWTMNGGPAVTMPTAPAGYGCTLVHRSVTGHHNGSVDDNWATHRLVVKQRLSPDRVSQ</sequence>